<evidence type="ECO:0000256" key="1">
    <source>
        <dbReference type="SAM" id="MobiDB-lite"/>
    </source>
</evidence>
<organism evidence="2">
    <name type="scientific">termite gut metagenome</name>
    <dbReference type="NCBI Taxonomy" id="433724"/>
    <lineage>
        <taxon>unclassified sequences</taxon>
        <taxon>metagenomes</taxon>
        <taxon>organismal metagenomes</taxon>
    </lineage>
</organism>
<gene>
    <name evidence="2" type="ORF">EZS27_002027</name>
</gene>
<reference evidence="2" key="1">
    <citation type="submission" date="2019-03" db="EMBL/GenBank/DDBJ databases">
        <title>Single cell metagenomics reveals metabolic interactions within the superorganism composed of flagellate Streblomastix strix and complex community of Bacteroidetes bacteria on its surface.</title>
        <authorList>
            <person name="Treitli S.C."/>
            <person name="Kolisko M."/>
            <person name="Husnik F."/>
            <person name="Keeling P."/>
            <person name="Hampl V."/>
        </authorList>
    </citation>
    <scope>NUCLEOTIDE SEQUENCE</scope>
    <source>
        <strain evidence="2">STM</strain>
    </source>
</reference>
<dbReference type="AlphaFoldDB" id="A0A5J4SWU3"/>
<evidence type="ECO:0000313" key="2">
    <source>
        <dbReference type="EMBL" id="KAA6350544.1"/>
    </source>
</evidence>
<feature type="compositionally biased region" description="Basic and acidic residues" evidence="1">
    <location>
        <begin position="468"/>
        <end position="479"/>
    </location>
</feature>
<accession>A0A5J4SWU3</accession>
<feature type="region of interest" description="Disordered" evidence="1">
    <location>
        <begin position="460"/>
        <end position="481"/>
    </location>
</feature>
<evidence type="ECO:0008006" key="3">
    <source>
        <dbReference type="Google" id="ProtNLM"/>
    </source>
</evidence>
<dbReference type="EMBL" id="SNRY01000026">
    <property type="protein sequence ID" value="KAA6350544.1"/>
    <property type="molecule type" value="Genomic_DNA"/>
</dbReference>
<comment type="caution">
    <text evidence="2">The sequence shown here is derived from an EMBL/GenBank/DDBJ whole genome shotgun (WGS) entry which is preliminary data.</text>
</comment>
<name>A0A5J4SWU3_9ZZZZ</name>
<dbReference type="PROSITE" id="PS51257">
    <property type="entry name" value="PROKAR_LIPOPROTEIN"/>
    <property type="match status" value="1"/>
</dbReference>
<protein>
    <recommendedName>
        <fullName evidence="3">Cell surface protein</fullName>
    </recommendedName>
</protein>
<sequence>MKRNLFNYVLSGVLAVVLSIGFAGCGEDYDDSKLTADIGAVKADLEKAKGDLESAKTSLSGQIADVKDAASAQAIEKSVEAIDKLLKGDAEEPVKFEDLAPILGQLIVLSGQLEGLESALESASRAKDLLLTKADTDKLTWAEVLIGYHTRIANLELQANVLGLAQKEDEGKYSFSEGLLKDIWSEITLLKGVAPGEGGEFNYDAIAKALIGVDEFIDTIIAAISDVNPDLVTLEAKINALITGISYYETGANRDLGFNLVTSLVDNTFGEGRSGAITFTTKKTGEGVTTASVIVQVTPANAVLNKDNVVLINSQGKTDVGEYIKAYNVEPYTDLALITSRAGTSASGLYKVTFTLDDKYDARKLGALTTKDKTTVNEGVVSGREVAFAIAVESKSDAGSRYVATVFNTGISVRSNPESIYNDWGYTADGKHVVTLRNKYEAGGSVKEKIWLSKTSAKSNVDPTIESSTKDAESDEQRKGAGKTILPVSLGEDLKVAIAGFAATADAGVVTAATGTDVVAAARKTILAYYIDFDTKFATDTEKALWTNASISGLDKVYSSDETAVITTSDPSLAGKEVGYRVYAVNYNGTLVDPDGKAFYVSYSKEALKGASLDFVYTVTTGTADELPVDGTKPAGVVTSTAIDLVYPEGLDVSKIDGYELSIDVKHHTPNNTNFNANDLVRYSATGEVHNWVDTKQLAVTNIDLTKLSDDGDTYPGTLSLKDASGHALINYPVTLKKVLPTKFPVDGLKLNNNRVIAANGYVNVTGVISTTYDFLGDLDNASPNATTFNAVASNLVFIAEYLGDDKKPTEEIIEYNGTAGPVVHKFEWSIAGVPTTLRSAFHQDIAVTVGYNYGAVSSDVAEYIVRSTLSYTLHFASSIEGAKYDWTSADVSWDKNATAVTNKLIYTKGTPTITWGSASYTPIASITMTIGSVSAPLKISDSSFGTTNALSDLYGGVVYGDAVNGGKLHFIDAEGNSLEVTLRVGNSGNVITVDIGDIVAGPGVDIDSVPDKDTFAPEKATLYLPIKDTAGNVWIEPIITFVPTVN</sequence>
<proteinExistence type="predicted"/>